<keyword evidence="10" id="KW-1185">Reference proteome</keyword>
<keyword evidence="3" id="KW-0328">Glycosyltransferase</keyword>
<dbReference type="GO" id="GO:0000139">
    <property type="term" value="C:Golgi membrane"/>
    <property type="evidence" value="ECO:0007669"/>
    <property type="project" value="UniProtKB-SubCell"/>
</dbReference>
<gene>
    <name evidence="9" type="ORF">SK128_006365</name>
</gene>
<dbReference type="InterPro" id="IPR007577">
    <property type="entry name" value="GlycoTrfase_DXD_sugar-bd_CS"/>
</dbReference>
<keyword evidence="7" id="KW-0812">Transmembrane</keyword>
<reference evidence="9 10" key="1">
    <citation type="submission" date="2023-11" db="EMBL/GenBank/DDBJ databases">
        <title>Halocaridina rubra genome assembly.</title>
        <authorList>
            <person name="Smith C."/>
        </authorList>
    </citation>
    <scope>NUCLEOTIDE SEQUENCE [LARGE SCALE GENOMIC DNA]</scope>
    <source>
        <strain evidence="9">EP-1</strain>
        <tissue evidence="9">Whole</tissue>
    </source>
</reference>
<comment type="similarity">
    <text evidence="2">Belongs to the glycosyltransferase 32 family.</text>
</comment>
<name>A0AAN8WNR6_HALRR</name>
<evidence type="ECO:0000256" key="2">
    <source>
        <dbReference type="ARBA" id="ARBA00009003"/>
    </source>
</evidence>
<accession>A0AAN8WNR6</accession>
<evidence type="ECO:0000313" key="9">
    <source>
        <dbReference type="EMBL" id="KAK7067331.1"/>
    </source>
</evidence>
<keyword evidence="5" id="KW-0333">Golgi apparatus</keyword>
<feature type="domain" description="Alpha 1,4-glycosyltransferase" evidence="8">
    <location>
        <begin position="238"/>
        <end position="369"/>
    </location>
</feature>
<keyword evidence="7" id="KW-1133">Transmembrane helix</keyword>
<dbReference type="Pfam" id="PF04572">
    <property type="entry name" value="Gb3_synth"/>
    <property type="match status" value="1"/>
</dbReference>
<dbReference type="AlphaFoldDB" id="A0AAN8WNR6"/>
<evidence type="ECO:0000256" key="1">
    <source>
        <dbReference type="ARBA" id="ARBA00004323"/>
    </source>
</evidence>
<evidence type="ECO:0000256" key="6">
    <source>
        <dbReference type="ARBA" id="ARBA00023136"/>
    </source>
</evidence>
<evidence type="ECO:0000256" key="5">
    <source>
        <dbReference type="ARBA" id="ARBA00023034"/>
    </source>
</evidence>
<comment type="caution">
    <text evidence="9">The sequence shown here is derived from an EMBL/GenBank/DDBJ whole genome shotgun (WGS) entry which is preliminary data.</text>
</comment>
<evidence type="ECO:0000256" key="7">
    <source>
        <dbReference type="SAM" id="Phobius"/>
    </source>
</evidence>
<dbReference type="Gene3D" id="3.90.550.20">
    <property type="match status" value="1"/>
</dbReference>
<dbReference type="GO" id="GO:0006688">
    <property type="term" value="P:glycosphingolipid biosynthetic process"/>
    <property type="evidence" value="ECO:0007669"/>
    <property type="project" value="TreeGrafter"/>
</dbReference>
<comment type="subcellular location">
    <subcellularLocation>
        <location evidence="1">Golgi apparatus membrane</location>
        <topology evidence="1">Single-pass type II membrane protein</topology>
    </subcellularLocation>
</comment>
<evidence type="ECO:0000313" key="10">
    <source>
        <dbReference type="Proteomes" id="UP001381693"/>
    </source>
</evidence>
<sequence>MKIQNNFLQVIGTCVALMLIWLTFNEDNPNQGVTVPAINPGMTYVTHVFSKVKVAAPFWQKHLCDLRNVSLEATEQKQIPLHISMNDAAIKPGEKNIFLLETSCDPRPTYRAWCAVESWAAQNPKGYVYYVMTAPYLQDLTGIVTALLAAYDNMKITPMNLTQLFQLTPLDKFFSTLKWAKSTGWPTIQLSDILRVALVWHYGGYYSDTDIICIKDVTPLHNVVGLQQPHELNNAHFHAQKGHPFIYKIMLGMLQHYNPRAWGSLGPTLFTRVMKEACGAHILDSKDGLKFQKCFNMTIMPQRIFSPVFWSANQKLVDEGGWEVLEKDFDASYTIHFYSQLIKVKPVRAGGRSVYDVAAKKYCPVTYKFATAHSHFF</sequence>
<proteinExistence type="inferred from homology"/>
<protein>
    <recommendedName>
        <fullName evidence="8">Alpha 1,4-glycosyltransferase domain-containing protein</fullName>
    </recommendedName>
</protein>
<dbReference type="InterPro" id="IPR007652">
    <property type="entry name" value="A1-4-GlycosylTfrase_dom"/>
</dbReference>
<dbReference type="Proteomes" id="UP001381693">
    <property type="component" value="Unassembled WGS sequence"/>
</dbReference>
<evidence type="ECO:0000259" key="8">
    <source>
        <dbReference type="Pfam" id="PF04572"/>
    </source>
</evidence>
<dbReference type="PANTHER" id="PTHR12042:SF21">
    <property type="entry name" value="ALPHA1,4-GALACTOSYLTRANSFERASE 1-RELATED"/>
    <property type="match status" value="1"/>
</dbReference>
<organism evidence="9 10">
    <name type="scientific">Halocaridina rubra</name>
    <name type="common">Hawaiian red shrimp</name>
    <dbReference type="NCBI Taxonomy" id="373956"/>
    <lineage>
        <taxon>Eukaryota</taxon>
        <taxon>Metazoa</taxon>
        <taxon>Ecdysozoa</taxon>
        <taxon>Arthropoda</taxon>
        <taxon>Crustacea</taxon>
        <taxon>Multicrustacea</taxon>
        <taxon>Malacostraca</taxon>
        <taxon>Eumalacostraca</taxon>
        <taxon>Eucarida</taxon>
        <taxon>Decapoda</taxon>
        <taxon>Pleocyemata</taxon>
        <taxon>Caridea</taxon>
        <taxon>Atyoidea</taxon>
        <taxon>Atyidae</taxon>
        <taxon>Halocaridina</taxon>
    </lineage>
</organism>
<dbReference type="EMBL" id="JAXCGZ010018877">
    <property type="protein sequence ID" value="KAK7067331.1"/>
    <property type="molecule type" value="Genomic_DNA"/>
</dbReference>
<keyword evidence="6 7" id="KW-0472">Membrane</keyword>
<dbReference type="PANTHER" id="PTHR12042">
    <property type="entry name" value="LACTOSYLCERAMIDE 4-ALPHA-GALACTOSYLTRANSFERASE ALPHA- 1,4-GALACTOSYLTRANSFERASE"/>
    <property type="match status" value="1"/>
</dbReference>
<feature type="transmembrane region" description="Helical" evidence="7">
    <location>
        <begin position="7"/>
        <end position="24"/>
    </location>
</feature>
<dbReference type="GO" id="GO:0016758">
    <property type="term" value="F:hexosyltransferase activity"/>
    <property type="evidence" value="ECO:0007669"/>
    <property type="project" value="TreeGrafter"/>
</dbReference>
<dbReference type="SUPFAM" id="SSF53448">
    <property type="entry name" value="Nucleotide-diphospho-sugar transferases"/>
    <property type="match status" value="1"/>
</dbReference>
<dbReference type="InterPro" id="IPR029044">
    <property type="entry name" value="Nucleotide-diphossugar_trans"/>
</dbReference>
<dbReference type="Pfam" id="PF04488">
    <property type="entry name" value="Gly_transf_sug"/>
    <property type="match status" value="1"/>
</dbReference>
<keyword evidence="4" id="KW-0808">Transferase</keyword>
<dbReference type="InterPro" id="IPR051981">
    <property type="entry name" value="Glycosyltransf_32"/>
</dbReference>
<evidence type="ECO:0000256" key="3">
    <source>
        <dbReference type="ARBA" id="ARBA00022676"/>
    </source>
</evidence>
<evidence type="ECO:0000256" key="4">
    <source>
        <dbReference type="ARBA" id="ARBA00022679"/>
    </source>
</evidence>